<dbReference type="GO" id="GO:0016757">
    <property type="term" value="F:glycosyltransferase activity"/>
    <property type="evidence" value="ECO:0007669"/>
    <property type="project" value="InterPro"/>
</dbReference>
<keyword evidence="2" id="KW-0808">Transferase</keyword>
<dbReference type="Proteomes" id="UP000286598">
    <property type="component" value="Unassembled WGS sequence"/>
</dbReference>
<dbReference type="Gene3D" id="3.40.50.2000">
    <property type="entry name" value="Glycogen Phosphorylase B"/>
    <property type="match status" value="1"/>
</dbReference>
<comment type="caution">
    <text evidence="2">The sequence shown here is derived from an EMBL/GenBank/DDBJ whole genome shotgun (WGS) entry which is preliminary data.</text>
</comment>
<name>A0A3R6FF77_9BACT</name>
<dbReference type="OrthoDB" id="9768685at2"/>
<evidence type="ECO:0000313" key="3">
    <source>
        <dbReference type="Proteomes" id="UP000286598"/>
    </source>
</evidence>
<dbReference type="SUPFAM" id="SSF53756">
    <property type="entry name" value="UDP-Glycosyltransferase/glycogen phosphorylase"/>
    <property type="match status" value="1"/>
</dbReference>
<accession>A0A3R6FF77</accession>
<dbReference type="InterPro" id="IPR001296">
    <property type="entry name" value="Glyco_trans_1"/>
</dbReference>
<dbReference type="EMBL" id="QRNO01000043">
    <property type="protein sequence ID" value="RHK49453.1"/>
    <property type="molecule type" value="Genomic_DNA"/>
</dbReference>
<evidence type="ECO:0000259" key="1">
    <source>
        <dbReference type="Pfam" id="PF00534"/>
    </source>
</evidence>
<keyword evidence="3" id="KW-1185">Reference proteome</keyword>
<reference evidence="2 3" key="1">
    <citation type="submission" date="2018-08" db="EMBL/GenBank/DDBJ databases">
        <title>A genome reference for cultivated species of the human gut microbiota.</title>
        <authorList>
            <person name="Zou Y."/>
            <person name="Xue W."/>
            <person name="Luo G."/>
        </authorList>
    </citation>
    <scope>NUCLEOTIDE SEQUENCE [LARGE SCALE GENOMIC DNA]</scope>
    <source>
        <strain evidence="2 3">AF42-9</strain>
    </source>
</reference>
<dbReference type="AlphaFoldDB" id="A0A3R6FF77"/>
<dbReference type="CDD" id="cd03801">
    <property type="entry name" value="GT4_PimA-like"/>
    <property type="match status" value="1"/>
</dbReference>
<dbReference type="RefSeq" id="WP_118355595.1">
    <property type="nucleotide sequence ID" value="NZ_JAIHXR010000005.1"/>
</dbReference>
<dbReference type="Pfam" id="PF00534">
    <property type="entry name" value="Glycos_transf_1"/>
    <property type="match status" value="1"/>
</dbReference>
<dbReference type="PANTHER" id="PTHR12526:SF637">
    <property type="entry name" value="GLYCOSYLTRANSFERASE EPSF-RELATED"/>
    <property type="match status" value="1"/>
</dbReference>
<proteinExistence type="predicted"/>
<feature type="domain" description="Glycosyl transferase family 1" evidence="1">
    <location>
        <begin position="202"/>
        <end position="365"/>
    </location>
</feature>
<dbReference type="PANTHER" id="PTHR12526">
    <property type="entry name" value="GLYCOSYLTRANSFERASE"/>
    <property type="match status" value="1"/>
</dbReference>
<protein>
    <submittedName>
        <fullName evidence="2">Glycosyltransferase family 1 protein</fullName>
    </submittedName>
</protein>
<sequence length="385" mass="43348">MKNSHTMNVLFYTTDLFAGRERLMPWRTVIEVAKVMQEQGHRVLIANGVGDCDHVKSYSFQGVLIQSVSKKLENLVWLTKTMEADALFVECKWRDALRGFAPLKEVTCKKFAYFTGGVYDLQSAMRLSLLCGLWNGKAYWMESLVPKHWLAKKLKHAAFDGVIGLTGFTADKAGEVGCPHVVTILPGKDSFEEIKSDESVVQKRGLKDKRFICFTGAPAPTRGAGLLLKAADEAEVADLRVVFLMRTDVGSDYANFDMAYKRMKHKDRVVIVKETLSREQLKAFFESAWYMALPFIVVPSEIPLTFFEIMSCGTPVLTFRNGGTSDYLKKGLLIADKSVKGLRVSLEKSWSDDALRAEKAESAKRMMNGHPTWETVAKEWMDLIK</sequence>
<organism evidence="2 3">
    <name type="scientific">Leyella stercorea</name>
    <dbReference type="NCBI Taxonomy" id="363265"/>
    <lineage>
        <taxon>Bacteria</taxon>
        <taxon>Pseudomonadati</taxon>
        <taxon>Bacteroidota</taxon>
        <taxon>Bacteroidia</taxon>
        <taxon>Bacteroidales</taxon>
        <taxon>Prevotellaceae</taxon>
        <taxon>Leyella</taxon>
    </lineage>
</organism>
<evidence type="ECO:0000313" key="2">
    <source>
        <dbReference type="EMBL" id="RHK49453.1"/>
    </source>
</evidence>
<gene>
    <name evidence="2" type="ORF">DW060_08935</name>
</gene>